<dbReference type="STRING" id="3914.A0A0L9U0W2"/>
<proteinExistence type="predicted"/>
<accession>A0A0L9U0W2</accession>
<dbReference type="Gramene" id="KOM36411">
    <property type="protein sequence ID" value="KOM36411"/>
    <property type="gene ID" value="LR48_Vigan02g256100"/>
</dbReference>
<organism evidence="1 2">
    <name type="scientific">Phaseolus angularis</name>
    <name type="common">Azuki bean</name>
    <name type="synonym">Vigna angularis</name>
    <dbReference type="NCBI Taxonomy" id="3914"/>
    <lineage>
        <taxon>Eukaryota</taxon>
        <taxon>Viridiplantae</taxon>
        <taxon>Streptophyta</taxon>
        <taxon>Embryophyta</taxon>
        <taxon>Tracheophyta</taxon>
        <taxon>Spermatophyta</taxon>
        <taxon>Magnoliopsida</taxon>
        <taxon>eudicotyledons</taxon>
        <taxon>Gunneridae</taxon>
        <taxon>Pentapetalae</taxon>
        <taxon>rosids</taxon>
        <taxon>fabids</taxon>
        <taxon>Fabales</taxon>
        <taxon>Fabaceae</taxon>
        <taxon>Papilionoideae</taxon>
        <taxon>50 kb inversion clade</taxon>
        <taxon>NPAAA clade</taxon>
        <taxon>indigoferoid/millettioid clade</taxon>
        <taxon>Phaseoleae</taxon>
        <taxon>Vigna</taxon>
    </lineage>
</organism>
<evidence type="ECO:0000313" key="1">
    <source>
        <dbReference type="EMBL" id="KOM36411.1"/>
    </source>
</evidence>
<name>A0A0L9U0W2_PHAAN</name>
<dbReference type="AlphaFoldDB" id="A0A0L9U0W2"/>
<dbReference type="EMBL" id="CM003372">
    <property type="protein sequence ID" value="KOM36411.1"/>
    <property type="molecule type" value="Genomic_DNA"/>
</dbReference>
<protein>
    <submittedName>
        <fullName evidence="1">Uncharacterized protein</fullName>
    </submittedName>
</protein>
<reference evidence="2" key="1">
    <citation type="journal article" date="2015" name="Proc. Natl. Acad. Sci. U.S.A.">
        <title>Genome sequencing of adzuki bean (Vigna angularis) provides insight into high starch and low fat accumulation and domestication.</title>
        <authorList>
            <person name="Yang K."/>
            <person name="Tian Z."/>
            <person name="Chen C."/>
            <person name="Luo L."/>
            <person name="Zhao B."/>
            <person name="Wang Z."/>
            <person name="Yu L."/>
            <person name="Li Y."/>
            <person name="Sun Y."/>
            <person name="Li W."/>
            <person name="Chen Y."/>
            <person name="Li Y."/>
            <person name="Zhang Y."/>
            <person name="Ai D."/>
            <person name="Zhao J."/>
            <person name="Shang C."/>
            <person name="Ma Y."/>
            <person name="Wu B."/>
            <person name="Wang M."/>
            <person name="Gao L."/>
            <person name="Sun D."/>
            <person name="Zhang P."/>
            <person name="Guo F."/>
            <person name="Wang W."/>
            <person name="Li Y."/>
            <person name="Wang J."/>
            <person name="Varshney R.K."/>
            <person name="Wang J."/>
            <person name="Ling H.Q."/>
            <person name="Wan P."/>
        </authorList>
    </citation>
    <scope>NUCLEOTIDE SEQUENCE</scope>
    <source>
        <strain evidence="2">cv. Jingnong 6</strain>
    </source>
</reference>
<dbReference type="Proteomes" id="UP000053144">
    <property type="component" value="Chromosome 2"/>
</dbReference>
<dbReference type="PANTHER" id="PTHR47872:SF3">
    <property type="entry name" value="NUCLEAR RNA EXPORT FACTOR SDE5 ISOFORM X1"/>
    <property type="match status" value="1"/>
</dbReference>
<gene>
    <name evidence="1" type="ORF">LR48_Vigan02g256100</name>
</gene>
<dbReference type="PANTHER" id="PTHR47872">
    <property type="entry name" value="NUCLEAR RNA EXPORT FACTOR SDE5-RELATED"/>
    <property type="match status" value="1"/>
</dbReference>
<evidence type="ECO:0000313" key="2">
    <source>
        <dbReference type="Proteomes" id="UP000053144"/>
    </source>
</evidence>
<sequence>MHCSGAFESATGFFSVSGVNFFIGLRPLTVGRTLLPAGTSTGRTSGSAIAKFMDRTLGARLLCDEGELVVHGFTFSRGRRWRLRVAVTKVYCVGMEVSGQNIAKCDEEKTLKCLLDAFGSAFSLEEIASAYNADLAGEILFEMQGSFTGSSSTLDYPMQMGLLKDGYSIENSFHERKTSRPKLHNERN</sequence>